<accession>A0ABT0KHE6</accession>
<evidence type="ECO:0000313" key="3">
    <source>
        <dbReference type="Proteomes" id="UP001165275"/>
    </source>
</evidence>
<dbReference type="RefSeq" id="WP_248947367.1">
    <property type="nucleotide sequence ID" value="NZ_CBCSGY010000016.1"/>
</dbReference>
<name>A0ABT0KHE6_9GAMM</name>
<proteinExistence type="predicted"/>
<keyword evidence="3" id="KW-1185">Reference proteome</keyword>
<protein>
    <submittedName>
        <fullName evidence="2">Head processing protein</fullName>
    </submittedName>
</protein>
<sequence>MATQALRTVTDRFSLVDNIRKHTPHNGRNYLMSAIRATINSPEVQERINLGEMFGYYSHTNRALYHKETGSLDLPDACYVTIDGKPVMLKNVPSNRTLKISMDDDGIIEHTQEILDTDPGHIVDGMERSNAGGWSWATGGSDAALSRVSSFHGFDYVTTPNYISLNRKAAMLESADAHALRLAELLKSGYSEQGAADILKHFEQMQSHELMIESAQRNMYLQSDLLIMQGRLMELEEEAKQQKADLDEAQALRQRRAAMLESAIKTLPVFLTEEQKTAMLSMSSEDDLKTVEAMFESIATGHISSLPLNNSGRREVAPAKTSKIGEISPILPVGFKGFM</sequence>
<evidence type="ECO:0000256" key="1">
    <source>
        <dbReference type="SAM" id="Coils"/>
    </source>
</evidence>
<evidence type="ECO:0000313" key="2">
    <source>
        <dbReference type="EMBL" id="MCL1031362.1"/>
    </source>
</evidence>
<reference evidence="2" key="1">
    <citation type="submission" date="2021-04" db="EMBL/GenBank/DDBJ databases">
        <title>Genome sequence of Serratia sp. arafor3.</title>
        <authorList>
            <person name="Besaury L."/>
        </authorList>
    </citation>
    <scope>NUCLEOTIDE SEQUENCE</scope>
    <source>
        <strain evidence="2">Arafor3</strain>
    </source>
</reference>
<keyword evidence="1" id="KW-0175">Coiled coil</keyword>
<feature type="coiled-coil region" evidence="1">
    <location>
        <begin position="225"/>
        <end position="252"/>
    </location>
</feature>
<gene>
    <name evidence="2" type="ORF">KAJ71_20420</name>
</gene>
<organism evidence="2 3">
    <name type="scientific">Serratia silvae</name>
    <dbReference type="NCBI Taxonomy" id="2824122"/>
    <lineage>
        <taxon>Bacteria</taxon>
        <taxon>Pseudomonadati</taxon>
        <taxon>Pseudomonadota</taxon>
        <taxon>Gammaproteobacteria</taxon>
        <taxon>Enterobacterales</taxon>
        <taxon>Yersiniaceae</taxon>
        <taxon>Serratia</taxon>
    </lineage>
</organism>
<dbReference type="Proteomes" id="UP001165275">
    <property type="component" value="Unassembled WGS sequence"/>
</dbReference>
<comment type="caution">
    <text evidence="2">The sequence shown here is derived from an EMBL/GenBank/DDBJ whole genome shotgun (WGS) entry which is preliminary data.</text>
</comment>
<dbReference type="EMBL" id="JAGQDC010000021">
    <property type="protein sequence ID" value="MCL1031362.1"/>
    <property type="molecule type" value="Genomic_DNA"/>
</dbReference>